<dbReference type="InterPro" id="IPR036179">
    <property type="entry name" value="Ig-like_dom_sf"/>
</dbReference>
<evidence type="ECO:0000313" key="12">
    <source>
        <dbReference type="Proteomes" id="UP000007267"/>
    </source>
</evidence>
<comment type="similarity">
    <text evidence="1">Belongs to the peptidase M10A family.</text>
</comment>
<feature type="active site" evidence="6">
    <location>
        <position position="138"/>
    </location>
</feature>
<feature type="binding site" evidence="7">
    <location>
        <position position="110"/>
    </location>
    <ligand>
        <name>Zn(2+)</name>
        <dbReference type="ChEBI" id="CHEBI:29105"/>
        <label>1</label>
    </ligand>
</feature>
<dbReference type="Gene3D" id="3.40.390.10">
    <property type="entry name" value="Collagenase (Catalytic Domain)"/>
    <property type="match status" value="1"/>
</dbReference>
<evidence type="ECO:0000256" key="7">
    <source>
        <dbReference type="PIRSR" id="PIRSR621190-2"/>
    </source>
</evidence>
<evidence type="ECO:0008006" key="13">
    <source>
        <dbReference type="Google" id="ProtNLM"/>
    </source>
</evidence>
<reference evidence="11" key="3">
    <citation type="submission" date="2025-08" db="UniProtKB">
        <authorList>
            <consortium name="Ensembl"/>
        </authorList>
    </citation>
    <scope>IDENTIFICATION</scope>
</reference>
<evidence type="ECO:0000259" key="9">
    <source>
        <dbReference type="PROSITE" id="PS50835"/>
    </source>
</evidence>
<comment type="caution">
    <text evidence="8">Lacks conserved residue(s) required for the propagation of feature annotation.</text>
</comment>
<evidence type="ECO:0000256" key="5">
    <source>
        <dbReference type="ARBA" id="ARBA00022833"/>
    </source>
</evidence>
<dbReference type="PROSITE" id="PS50835">
    <property type="entry name" value="IG_LIKE"/>
    <property type="match status" value="1"/>
</dbReference>
<keyword evidence="8" id="KW-1015">Disulfide bond</keyword>
<dbReference type="InterPro" id="IPR013783">
    <property type="entry name" value="Ig-like_fold"/>
</dbReference>
<keyword evidence="3 7" id="KW-0479">Metal-binding</keyword>
<dbReference type="Pfam" id="PF00413">
    <property type="entry name" value="Peptidase_M10"/>
    <property type="match status" value="1"/>
</dbReference>
<dbReference type="GO" id="GO:0031012">
    <property type="term" value="C:extracellular matrix"/>
    <property type="evidence" value="ECO:0007669"/>
    <property type="project" value="InterPro"/>
</dbReference>
<dbReference type="PANTHER" id="PTHR10201">
    <property type="entry name" value="MATRIX METALLOPROTEINASE"/>
    <property type="match status" value="1"/>
</dbReference>
<feature type="domain" description="Ig-like" evidence="9">
    <location>
        <begin position="223"/>
        <end position="306"/>
    </location>
</feature>
<name>K7GA29_PELSI</name>
<proteinExistence type="inferred from homology"/>
<feature type="disulfide bond" evidence="8">
    <location>
        <begin position="181"/>
        <end position="215"/>
    </location>
</feature>
<evidence type="ECO:0000256" key="2">
    <source>
        <dbReference type="ARBA" id="ARBA00022670"/>
    </source>
</evidence>
<dbReference type="eggNOG" id="KOG1565">
    <property type="taxonomic scope" value="Eukaryota"/>
</dbReference>
<dbReference type="SUPFAM" id="SSF55486">
    <property type="entry name" value="Metalloproteases ('zincins'), catalytic domain"/>
    <property type="match status" value="1"/>
</dbReference>
<dbReference type="HOGENOM" id="CLU_015489_2_1_1"/>
<feature type="binding site" evidence="7">
    <location>
        <position position="137"/>
    </location>
    <ligand>
        <name>Zn(2+)</name>
        <dbReference type="ChEBI" id="CHEBI:29105"/>
        <label>2</label>
        <note>catalytic</note>
    </ligand>
</feature>
<dbReference type="SUPFAM" id="SSF48726">
    <property type="entry name" value="Immunoglobulin"/>
    <property type="match status" value="1"/>
</dbReference>
<keyword evidence="2" id="KW-0645">Protease</keyword>
<evidence type="ECO:0000313" key="11">
    <source>
        <dbReference type="Ensembl" id="ENSPSIP00000017140.1"/>
    </source>
</evidence>
<feature type="binding site" evidence="7">
    <location>
        <position position="90"/>
    </location>
    <ligand>
        <name>Ca(2+)</name>
        <dbReference type="ChEBI" id="CHEBI:29108"/>
        <label>3</label>
    </ligand>
</feature>
<dbReference type="InterPro" id="IPR033739">
    <property type="entry name" value="M10A_MMP"/>
</dbReference>
<dbReference type="GeneTree" id="ENSGT00940000165683"/>
<dbReference type="InterPro" id="IPR003582">
    <property type="entry name" value="ShKT_dom"/>
</dbReference>
<dbReference type="GO" id="GO:0008270">
    <property type="term" value="F:zinc ion binding"/>
    <property type="evidence" value="ECO:0007669"/>
    <property type="project" value="InterPro"/>
</dbReference>
<keyword evidence="5 7" id="KW-0862">Zinc</keyword>
<evidence type="ECO:0000259" key="10">
    <source>
        <dbReference type="PROSITE" id="PS51670"/>
    </source>
</evidence>
<dbReference type="InterPro" id="IPR021190">
    <property type="entry name" value="Pept_M10A"/>
</dbReference>
<dbReference type="SMART" id="SM00254">
    <property type="entry name" value="ShKT"/>
    <property type="match status" value="1"/>
</dbReference>
<dbReference type="InterPro" id="IPR007110">
    <property type="entry name" value="Ig-like_dom"/>
</dbReference>
<dbReference type="InterPro" id="IPR001818">
    <property type="entry name" value="Pept_M10_metallopeptidase"/>
</dbReference>
<organism evidence="11 12">
    <name type="scientific">Pelodiscus sinensis</name>
    <name type="common">Chinese softshell turtle</name>
    <name type="synonym">Trionyx sinensis</name>
    <dbReference type="NCBI Taxonomy" id="13735"/>
    <lineage>
        <taxon>Eukaryota</taxon>
        <taxon>Metazoa</taxon>
        <taxon>Chordata</taxon>
        <taxon>Craniata</taxon>
        <taxon>Vertebrata</taxon>
        <taxon>Euteleostomi</taxon>
        <taxon>Archelosauria</taxon>
        <taxon>Testudinata</taxon>
        <taxon>Testudines</taxon>
        <taxon>Cryptodira</taxon>
        <taxon>Trionychia</taxon>
        <taxon>Trionychidae</taxon>
        <taxon>Pelodiscus</taxon>
    </lineage>
</organism>
<sequence length="315" mass="36134">GVGRRRRYASKLLGYKWDHANLTYKIVQFPSTLNKGATRAIATAFHMWSNVSPLSFRRVAPAQPADIEAGFYTFNHTDCWFSPLHPCFDGLNGELAHAFLLPRGEIHDNHEFWILGRLRFSWKQGVWLNDLVQVVAHEIGHALGLWHSQDVRALMHPNATYSRTWRIGQDDAWAVRRLYGCVDEKRQCEPWARQGFCTRRCAFMKRHCPQICNSCSEFPAASPSVRVQPPHIHTKYLSKGRAITFRCGLNTSRTHLQISWYKDGVLLSRSVPGLELLPSQALRVHAAVFSEGQYTCLVRRASRVLRANSWQLKLK</sequence>
<evidence type="ECO:0000256" key="1">
    <source>
        <dbReference type="ARBA" id="ARBA00010370"/>
    </source>
</evidence>
<accession>K7GA29</accession>
<dbReference type="CDD" id="cd04278">
    <property type="entry name" value="ZnMc_MMP"/>
    <property type="match status" value="1"/>
</dbReference>
<feature type="binding site" evidence="7">
    <location>
        <position position="147"/>
    </location>
    <ligand>
        <name>Zn(2+)</name>
        <dbReference type="ChEBI" id="CHEBI:29105"/>
        <label>2</label>
        <note>catalytic</note>
    </ligand>
</feature>
<dbReference type="Gene3D" id="1.10.10.1940">
    <property type="match status" value="1"/>
</dbReference>
<dbReference type="EMBL" id="AGCU01198313">
    <property type="status" value="NOT_ANNOTATED_CDS"/>
    <property type="molecule type" value="Genomic_DNA"/>
</dbReference>
<feature type="binding site" evidence="7">
    <location>
        <position position="89"/>
    </location>
    <ligand>
        <name>Ca(2+)</name>
        <dbReference type="ChEBI" id="CHEBI:29108"/>
        <label>3</label>
    </ligand>
</feature>
<keyword evidence="7" id="KW-0106">Calcium</keyword>
<comment type="cofactor">
    <cofactor evidence="7">
        <name>Zn(2+)</name>
        <dbReference type="ChEBI" id="CHEBI:29105"/>
    </cofactor>
    <text evidence="7">Binds 2 Zn(2+) ions per subunit.</text>
</comment>
<reference evidence="11" key="4">
    <citation type="submission" date="2025-09" db="UniProtKB">
        <authorList>
            <consortium name="Ensembl"/>
        </authorList>
    </citation>
    <scope>IDENTIFICATION</scope>
</reference>
<dbReference type="GO" id="GO:0030574">
    <property type="term" value="P:collagen catabolic process"/>
    <property type="evidence" value="ECO:0007669"/>
    <property type="project" value="TreeGrafter"/>
</dbReference>
<dbReference type="PANTHER" id="PTHR10201:SF120">
    <property type="entry name" value="MATRIX METALLOPEPTIDASE 23A, LIKE"/>
    <property type="match status" value="1"/>
</dbReference>
<keyword evidence="12" id="KW-1185">Reference proteome</keyword>
<dbReference type="GO" id="GO:0004222">
    <property type="term" value="F:metalloendopeptidase activity"/>
    <property type="evidence" value="ECO:0007669"/>
    <property type="project" value="InterPro"/>
</dbReference>
<dbReference type="STRING" id="13735.ENSPSIP00000017140"/>
<dbReference type="SMART" id="SM00235">
    <property type="entry name" value="ZnMc"/>
    <property type="match status" value="1"/>
</dbReference>
<dbReference type="Gene3D" id="2.60.40.10">
    <property type="entry name" value="Immunoglobulins"/>
    <property type="match status" value="1"/>
</dbReference>
<feature type="binding site" evidence="7">
    <location>
        <position position="76"/>
    </location>
    <ligand>
        <name>Zn(2+)</name>
        <dbReference type="ChEBI" id="CHEBI:29105"/>
        <label>1</label>
    </ligand>
</feature>
<reference evidence="12" key="1">
    <citation type="submission" date="2011-10" db="EMBL/GenBank/DDBJ databases">
        <authorList>
            <consortium name="Soft-shell Turtle Genome Consortium"/>
        </authorList>
    </citation>
    <scope>NUCLEOTIDE SEQUENCE [LARGE SCALE GENOMIC DNA]</scope>
    <source>
        <strain evidence="12">Daiwa-1</strain>
    </source>
</reference>
<reference evidence="12" key="2">
    <citation type="journal article" date="2013" name="Nat. Genet.">
        <title>The draft genomes of soft-shell turtle and green sea turtle yield insights into the development and evolution of the turtle-specific body plan.</title>
        <authorList>
            <person name="Wang Z."/>
            <person name="Pascual-Anaya J."/>
            <person name="Zadissa A."/>
            <person name="Li W."/>
            <person name="Niimura Y."/>
            <person name="Huang Z."/>
            <person name="Li C."/>
            <person name="White S."/>
            <person name="Xiong Z."/>
            <person name="Fang D."/>
            <person name="Wang B."/>
            <person name="Ming Y."/>
            <person name="Chen Y."/>
            <person name="Zheng Y."/>
            <person name="Kuraku S."/>
            <person name="Pignatelli M."/>
            <person name="Herrero J."/>
            <person name="Beal K."/>
            <person name="Nozawa M."/>
            <person name="Li Q."/>
            <person name="Wang J."/>
            <person name="Zhang H."/>
            <person name="Yu L."/>
            <person name="Shigenobu S."/>
            <person name="Wang J."/>
            <person name="Liu J."/>
            <person name="Flicek P."/>
            <person name="Searle S."/>
            <person name="Wang J."/>
            <person name="Kuratani S."/>
            <person name="Yin Y."/>
            <person name="Aken B."/>
            <person name="Zhang G."/>
            <person name="Irie N."/>
        </authorList>
    </citation>
    <scope>NUCLEOTIDE SEQUENCE [LARGE SCALE GENOMIC DNA]</scope>
    <source>
        <strain evidence="12">Daiwa-1</strain>
    </source>
</reference>
<feature type="binding site" evidence="7">
    <location>
        <position position="97"/>
    </location>
    <ligand>
        <name>Zn(2+)</name>
        <dbReference type="ChEBI" id="CHEBI:29105"/>
        <label>1</label>
    </ligand>
</feature>
<evidence type="ECO:0000256" key="4">
    <source>
        <dbReference type="ARBA" id="ARBA00022801"/>
    </source>
</evidence>
<dbReference type="EMBL" id="AGCU01198310">
    <property type="status" value="NOT_ANNOTATED_CDS"/>
    <property type="molecule type" value="Genomic_DNA"/>
</dbReference>
<dbReference type="Ensembl" id="ENSPSIT00000017218.1">
    <property type="protein sequence ID" value="ENSPSIP00000017140.1"/>
    <property type="gene ID" value="ENSPSIG00000015255.1"/>
</dbReference>
<dbReference type="EMBL" id="AGCU01198312">
    <property type="status" value="NOT_ANNOTATED_CDS"/>
    <property type="molecule type" value="Genomic_DNA"/>
</dbReference>
<dbReference type="GO" id="GO:0006508">
    <property type="term" value="P:proteolysis"/>
    <property type="evidence" value="ECO:0007669"/>
    <property type="project" value="UniProtKB-KW"/>
</dbReference>
<evidence type="ECO:0000256" key="3">
    <source>
        <dbReference type="ARBA" id="ARBA00022723"/>
    </source>
</evidence>
<feature type="binding site" evidence="7">
    <location>
        <position position="78"/>
    </location>
    <ligand>
        <name>Zn(2+)</name>
        <dbReference type="ChEBI" id="CHEBI:29105"/>
        <label>1</label>
    </ligand>
</feature>
<dbReference type="GO" id="GO:0005615">
    <property type="term" value="C:extracellular space"/>
    <property type="evidence" value="ECO:0007669"/>
    <property type="project" value="TreeGrafter"/>
</dbReference>
<dbReference type="InterPro" id="IPR024079">
    <property type="entry name" value="MetalloPept_cat_dom_sf"/>
</dbReference>
<feature type="binding site" evidence="7">
    <location>
        <position position="155"/>
    </location>
    <ligand>
        <name>Zn(2+)</name>
        <dbReference type="ChEBI" id="CHEBI:29105"/>
        <label>2</label>
        <note>catalytic</note>
    </ligand>
</feature>
<dbReference type="OMA" id="ICNACFE"/>
<feature type="domain" description="ShKT" evidence="10">
    <location>
        <begin position="181"/>
        <end position="215"/>
    </location>
</feature>
<feature type="binding site" evidence="7">
    <location>
        <position position="66"/>
    </location>
    <ligand>
        <name>Ca(2+)</name>
        <dbReference type="ChEBI" id="CHEBI:29108"/>
        <label>2</label>
    </ligand>
</feature>
<dbReference type="GO" id="GO:0030198">
    <property type="term" value="P:extracellular matrix organization"/>
    <property type="evidence" value="ECO:0007669"/>
    <property type="project" value="TreeGrafter"/>
</dbReference>
<evidence type="ECO:0000256" key="6">
    <source>
        <dbReference type="PIRSR" id="PIRSR621190-1"/>
    </source>
</evidence>
<dbReference type="AlphaFoldDB" id="K7GA29"/>
<dbReference type="InterPro" id="IPR006026">
    <property type="entry name" value="Peptidase_Metallo"/>
</dbReference>
<keyword evidence="4" id="KW-0378">Hydrolase</keyword>
<feature type="binding site" evidence="7">
    <location>
        <position position="141"/>
    </location>
    <ligand>
        <name>Zn(2+)</name>
        <dbReference type="ChEBI" id="CHEBI:29105"/>
        <label>2</label>
        <note>catalytic</note>
    </ligand>
</feature>
<comment type="cofactor">
    <cofactor evidence="7">
        <name>Ca(2+)</name>
        <dbReference type="ChEBI" id="CHEBI:29108"/>
    </cofactor>
    <text evidence="7">Can bind about 5 Ca(2+) ions per subunit.</text>
</comment>
<evidence type="ECO:0000256" key="8">
    <source>
        <dbReference type="PROSITE-ProRule" id="PRU01005"/>
    </source>
</evidence>
<dbReference type="PROSITE" id="PS51670">
    <property type="entry name" value="SHKT"/>
    <property type="match status" value="1"/>
</dbReference>
<dbReference type="Proteomes" id="UP000007267">
    <property type="component" value="Unassembled WGS sequence"/>
</dbReference>
<feature type="binding site" evidence="7">
    <location>
        <position position="108"/>
    </location>
    <ligand>
        <name>Ca(2+)</name>
        <dbReference type="ChEBI" id="CHEBI:29108"/>
        <label>2</label>
    </ligand>
</feature>
<dbReference type="PRINTS" id="PR00138">
    <property type="entry name" value="MATRIXIN"/>
</dbReference>
<dbReference type="EMBL" id="AGCU01198311">
    <property type="status" value="NOT_ANNOTATED_CDS"/>
    <property type="molecule type" value="Genomic_DNA"/>
</dbReference>
<protein>
    <recommendedName>
        <fullName evidence="13">Matrix metallopeptidase 23B</fullName>
    </recommendedName>
</protein>